<dbReference type="CDD" id="cd05399">
    <property type="entry name" value="NT_Rel-Spo_like"/>
    <property type="match status" value="1"/>
</dbReference>
<feature type="domain" description="RelA/SpoT" evidence="1">
    <location>
        <begin position="266"/>
        <end position="381"/>
    </location>
</feature>
<dbReference type="GO" id="GO:0005886">
    <property type="term" value="C:plasma membrane"/>
    <property type="evidence" value="ECO:0007669"/>
    <property type="project" value="TreeGrafter"/>
</dbReference>
<evidence type="ECO:0000313" key="2">
    <source>
        <dbReference type="EMBL" id="ACE06515.1"/>
    </source>
</evidence>
<dbReference type="InterPro" id="IPR043519">
    <property type="entry name" value="NT_sf"/>
</dbReference>
<dbReference type="KEGG" id="aas:Aasi_1182"/>
<dbReference type="STRING" id="452471.Aasi_1182"/>
<dbReference type="Pfam" id="PF04607">
    <property type="entry name" value="RelA_SpoT"/>
    <property type="match status" value="1"/>
</dbReference>
<proteinExistence type="predicted"/>
<dbReference type="SMART" id="SM00954">
    <property type="entry name" value="RelA_SpoT"/>
    <property type="match status" value="1"/>
</dbReference>
<dbReference type="PANTHER" id="PTHR21262:SF31">
    <property type="entry name" value="GTP PYROPHOSPHOKINASE"/>
    <property type="match status" value="1"/>
</dbReference>
<dbReference type="EMBL" id="CP001102">
    <property type="protein sequence ID" value="ACE06515.1"/>
    <property type="molecule type" value="Genomic_DNA"/>
</dbReference>
<evidence type="ECO:0000313" key="3">
    <source>
        <dbReference type="Proteomes" id="UP000001227"/>
    </source>
</evidence>
<dbReference type="SUPFAM" id="SSF109604">
    <property type="entry name" value="HD-domain/PDEase-like"/>
    <property type="match status" value="1"/>
</dbReference>
<accession>B3ETG3</accession>
<dbReference type="Gene3D" id="1.10.3210.10">
    <property type="entry name" value="Hypothetical protein af1432"/>
    <property type="match status" value="1"/>
</dbReference>
<dbReference type="HOGENOM" id="CLU_646620_0_0_10"/>
<evidence type="ECO:0000259" key="1">
    <source>
        <dbReference type="SMART" id="SM00954"/>
    </source>
</evidence>
<dbReference type="Gene3D" id="3.30.460.10">
    <property type="entry name" value="Beta Polymerase, domain 2"/>
    <property type="match status" value="1"/>
</dbReference>
<dbReference type="PANTHER" id="PTHR21262">
    <property type="entry name" value="GUANOSINE-3',5'-BIS DIPHOSPHATE 3'-PYROPHOSPHOHYDROLASE"/>
    <property type="match status" value="1"/>
</dbReference>
<gene>
    <name evidence="2" type="ordered locus">Aasi_1182</name>
</gene>
<sequence length="424" mass="49310">MEPKLAKLLTYTNDIIRTQKEVERKVILKSYRTLYQLGSWQPCSKNKDYLKLMKKAFRFTLQVYQEPNYEFISGSVFHPIEIAIITADKFRLGAKSIVCALLHDILKDKKVTELTLRKEFGAEITSIVVGLTKVAGITATGSGNECSNLRYALAHFSPDNLLIVLIKFAEYLRKMYKIEQFSREKQIRLADEAYGIYIPLAHNLGLDSIYLELQDLYLKFKHRIVYDAILKKIRATKTTKEGFLERFIKPVCTILKKEGIQFTLKGRTKSIASICNKIKERDLPFEAIYDFYAVRIVFDSDMGHEYSSCWGIYELITNLYEPKISHLRDWVSYPRDTGYEALHITVMSPEGQWVEVQIRAKRMHNNAEHGNAAHWKYKSNSLGKEFEKMDGRWLERARDFLSKNSYEGEQNQISISVNKIYVNE</sequence>
<dbReference type="RefSeq" id="WP_012473268.1">
    <property type="nucleotide sequence ID" value="NC_010830.1"/>
</dbReference>
<dbReference type="Proteomes" id="UP000001227">
    <property type="component" value="Chromosome"/>
</dbReference>
<dbReference type="SUPFAM" id="SSF81301">
    <property type="entry name" value="Nucleotidyltransferase"/>
    <property type="match status" value="1"/>
</dbReference>
<reference evidence="2 3" key="1">
    <citation type="journal article" date="2010" name="J. Bacteriol.">
        <title>The genome of the amoeba symbiont 'Candidatus Amoebophilus asiaticus' reveals common mechanisms for host cell interaction among amoeba-associated bacteria.</title>
        <authorList>
            <person name="Schmitz-Esser S."/>
            <person name="Tischler P."/>
            <person name="Arnold R."/>
            <person name="Montanaro J."/>
            <person name="Wagner M."/>
            <person name="Rattei T."/>
            <person name="Horn M."/>
        </authorList>
    </citation>
    <scope>NUCLEOTIDE SEQUENCE [LARGE SCALE GENOMIC DNA]</scope>
    <source>
        <strain evidence="2 3">5a2</strain>
    </source>
</reference>
<dbReference type="eggNOG" id="COG0317">
    <property type="taxonomic scope" value="Bacteria"/>
</dbReference>
<dbReference type="OrthoDB" id="9805041at2"/>
<dbReference type="InterPro" id="IPR007685">
    <property type="entry name" value="RelA_SpoT"/>
</dbReference>
<dbReference type="AlphaFoldDB" id="B3ETG3"/>
<organism evidence="2 3">
    <name type="scientific">Amoebophilus asiaticus (strain 5a2)</name>
    <dbReference type="NCBI Taxonomy" id="452471"/>
    <lineage>
        <taxon>Bacteria</taxon>
        <taxon>Pseudomonadati</taxon>
        <taxon>Bacteroidota</taxon>
        <taxon>Cytophagia</taxon>
        <taxon>Cytophagales</taxon>
        <taxon>Amoebophilaceae</taxon>
        <taxon>Candidatus Amoebophilus</taxon>
    </lineage>
</organism>
<keyword evidence="3" id="KW-1185">Reference proteome</keyword>
<dbReference type="GO" id="GO:0015969">
    <property type="term" value="P:guanosine tetraphosphate metabolic process"/>
    <property type="evidence" value="ECO:0007669"/>
    <property type="project" value="InterPro"/>
</dbReference>
<name>B3ETG3_AMOA5</name>
<protein>
    <recommendedName>
        <fullName evidence="1">RelA/SpoT domain-containing protein</fullName>
    </recommendedName>
</protein>
<dbReference type="Pfam" id="PF13328">
    <property type="entry name" value="HD_4"/>
    <property type="match status" value="1"/>
</dbReference>